<feature type="binding site" evidence="5">
    <location>
        <begin position="83"/>
        <end position="89"/>
    </location>
    <ligand>
        <name>S-adenosyl-L-methionine</name>
        <dbReference type="ChEBI" id="CHEBI:59789"/>
    </ligand>
</feature>
<feature type="domain" description="SAM-dependent MTase RsmB/NOP-type" evidence="6">
    <location>
        <begin position="1"/>
        <end position="126"/>
    </location>
</feature>
<dbReference type="GO" id="GO:0000470">
    <property type="term" value="P:maturation of LSU-rRNA"/>
    <property type="evidence" value="ECO:0007669"/>
    <property type="project" value="TreeGrafter"/>
</dbReference>
<evidence type="ECO:0000259" key="6">
    <source>
        <dbReference type="PROSITE" id="PS51686"/>
    </source>
</evidence>
<dbReference type="AlphaFoldDB" id="A0A9D9ENZ1"/>
<dbReference type="Pfam" id="PF01189">
    <property type="entry name" value="Methyltr_RsmB-F"/>
    <property type="match status" value="1"/>
</dbReference>
<keyword evidence="1 5" id="KW-0489">Methyltransferase</keyword>
<sequence length="126" mass="13591">MCADCPDSAVLPAAFSAFYTGIFGERWPQLVSAMRRDEPKIPFTEGLEKPYYLSAASVAAASALLADTAEIPQDNPVRILDLCAAPGGKTLVLASGMKGNWELVANEYSAARRNRLCHVLDEHLPP</sequence>
<dbReference type="SUPFAM" id="SSF53335">
    <property type="entry name" value="S-adenosyl-L-methionine-dependent methyltransferases"/>
    <property type="match status" value="1"/>
</dbReference>
<feature type="non-terminal residue" evidence="7">
    <location>
        <position position="126"/>
    </location>
</feature>
<dbReference type="InterPro" id="IPR023267">
    <property type="entry name" value="RCMT"/>
</dbReference>
<evidence type="ECO:0000256" key="1">
    <source>
        <dbReference type="ARBA" id="ARBA00022603"/>
    </source>
</evidence>
<comment type="caution">
    <text evidence="5">Lacks conserved residue(s) required for the propagation of feature annotation.</text>
</comment>
<accession>A0A9D9ENZ1</accession>
<dbReference type="EMBL" id="JADIMS010000144">
    <property type="protein sequence ID" value="MBO8450979.1"/>
    <property type="molecule type" value="Genomic_DNA"/>
</dbReference>
<name>A0A9D9ENZ1_9SPIR</name>
<reference evidence="7" key="1">
    <citation type="submission" date="2020-10" db="EMBL/GenBank/DDBJ databases">
        <authorList>
            <person name="Gilroy R."/>
        </authorList>
    </citation>
    <scope>NUCLEOTIDE SEQUENCE</scope>
    <source>
        <strain evidence="7">B3-4054</strain>
    </source>
</reference>
<comment type="similarity">
    <text evidence="5">Belongs to the class I-like SAM-binding methyltransferase superfamily. RsmB/NOP family.</text>
</comment>
<organism evidence="7 8">
    <name type="scientific">Candidatus Avitreponema avistercoris</name>
    <dbReference type="NCBI Taxonomy" id="2840705"/>
    <lineage>
        <taxon>Bacteria</taxon>
        <taxon>Pseudomonadati</taxon>
        <taxon>Spirochaetota</taxon>
        <taxon>Spirochaetia</taxon>
        <taxon>Spirochaetales</taxon>
        <taxon>Candidatus Avitreponema</taxon>
    </lineage>
</organism>
<evidence type="ECO:0000256" key="2">
    <source>
        <dbReference type="ARBA" id="ARBA00022679"/>
    </source>
</evidence>
<protein>
    <recommendedName>
        <fullName evidence="6">SAM-dependent MTase RsmB/NOP-type domain-containing protein</fullName>
    </recommendedName>
</protein>
<keyword evidence="4 5" id="KW-0694">RNA-binding</keyword>
<dbReference type="InterPro" id="IPR049560">
    <property type="entry name" value="MeTrfase_RsmB-F_NOP2_cat"/>
</dbReference>
<evidence type="ECO:0000256" key="5">
    <source>
        <dbReference type="PROSITE-ProRule" id="PRU01023"/>
    </source>
</evidence>
<evidence type="ECO:0000256" key="3">
    <source>
        <dbReference type="ARBA" id="ARBA00022691"/>
    </source>
</evidence>
<evidence type="ECO:0000256" key="4">
    <source>
        <dbReference type="ARBA" id="ARBA00022884"/>
    </source>
</evidence>
<dbReference type="PANTHER" id="PTHR22807:SF30">
    <property type="entry name" value="28S RRNA (CYTOSINE(4447)-C(5))-METHYLTRANSFERASE-RELATED"/>
    <property type="match status" value="1"/>
</dbReference>
<comment type="caution">
    <text evidence="7">The sequence shown here is derived from an EMBL/GenBank/DDBJ whole genome shotgun (WGS) entry which is preliminary data.</text>
</comment>
<dbReference type="InterPro" id="IPR029063">
    <property type="entry name" value="SAM-dependent_MTases_sf"/>
</dbReference>
<dbReference type="PANTHER" id="PTHR22807">
    <property type="entry name" value="NOP2 YEAST -RELATED NOL1/NOP2/FMU SUN DOMAIN-CONTAINING"/>
    <property type="match status" value="1"/>
</dbReference>
<evidence type="ECO:0000313" key="8">
    <source>
        <dbReference type="Proteomes" id="UP000823616"/>
    </source>
</evidence>
<feature type="binding site" evidence="5">
    <location>
        <position position="107"/>
    </location>
    <ligand>
        <name>S-adenosyl-L-methionine</name>
        <dbReference type="ChEBI" id="CHEBI:59789"/>
    </ligand>
</feature>
<dbReference type="Proteomes" id="UP000823616">
    <property type="component" value="Unassembled WGS sequence"/>
</dbReference>
<dbReference type="GO" id="GO:0003723">
    <property type="term" value="F:RNA binding"/>
    <property type="evidence" value="ECO:0007669"/>
    <property type="project" value="UniProtKB-UniRule"/>
</dbReference>
<dbReference type="GO" id="GO:0070475">
    <property type="term" value="P:rRNA base methylation"/>
    <property type="evidence" value="ECO:0007669"/>
    <property type="project" value="TreeGrafter"/>
</dbReference>
<dbReference type="PROSITE" id="PS51686">
    <property type="entry name" value="SAM_MT_RSMB_NOP"/>
    <property type="match status" value="1"/>
</dbReference>
<dbReference type="GO" id="GO:0009383">
    <property type="term" value="F:rRNA (cytosine-C5-)-methyltransferase activity"/>
    <property type="evidence" value="ECO:0007669"/>
    <property type="project" value="TreeGrafter"/>
</dbReference>
<evidence type="ECO:0000313" key="7">
    <source>
        <dbReference type="EMBL" id="MBO8450979.1"/>
    </source>
</evidence>
<gene>
    <name evidence="7" type="ORF">IAA96_07735</name>
</gene>
<dbReference type="Gene3D" id="3.40.50.150">
    <property type="entry name" value="Vaccinia Virus protein VP39"/>
    <property type="match status" value="1"/>
</dbReference>
<dbReference type="InterPro" id="IPR001678">
    <property type="entry name" value="MeTrfase_RsmB-F_NOP2_dom"/>
</dbReference>
<proteinExistence type="inferred from homology"/>
<keyword evidence="2 5" id="KW-0808">Transferase</keyword>
<reference evidence="7" key="2">
    <citation type="journal article" date="2021" name="PeerJ">
        <title>Extensive microbial diversity within the chicken gut microbiome revealed by metagenomics and culture.</title>
        <authorList>
            <person name="Gilroy R."/>
            <person name="Ravi A."/>
            <person name="Getino M."/>
            <person name="Pursley I."/>
            <person name="Horton D.L."/>
            <person name="Alikhan N.F."/>
            <person name="Baker D."/>
            <person name="Gharbi K."/>
            <person name="Hall N."/>
            <person name="Watson M."/>
            <person name="Adriaenssens E.M."/>
            <person name="Foster-Nyarko E."/>
            <person name="Jarju S."/>
            <person name="Secka A."/>
            <person name="Antonio M."/>
            <person name="Oren A."/>
            <person name="Chaudhuri R.R."/>
            <person name="La Ragione R."/>
            <person name="Hildebrand F."/>
            <person name="Pallen M.J."/>
        </authorList>
    </citation>
    <scope>NUCLEOTIDE SEQUENCE</scope>
    <source>
        <strain evidence="7">B3-4054</strain>
    </source>
</reference>
<keyword evidence="3 5" id="KW-0949">S-adenosyl-L-methionine</keyword>